<evidence type="ECO:0000256" key="1">
    <source>
        <dbReference type="SAM" id="MobiDB-lite"/>
    </source>
</evidence>
<feature type="region of interest" description="Disordered" evidence="1">
    <location>
        <begin position="36"/>
        <end position="69"/>
    </location>
</feature>
<organism evidence="2 3">
    <name type="scientific">Araneus ventricosus</name>
    <name type="common">Orbweaver spider</name>
    <name type="synonym">Epeira ventricosa</name>
    <dbReference type="NCBI Taxonomy" id="182803"/>
    <lineage>
        <taxon>Eukaryota</taxon>
        <taxon>Metazoa</taxon>
        <taxon>Ecdysozoa</taxon>
        <taxon>Arthropoda</taxon>
        <taxon>Chelicerata</taxon>
        <taxon>Arachnida</taxon>
        <taxon>Araneae</taxon>
        <taxon>Araneomorphae</taxon>
        <taxon>Entelegynae</taxon>
        <taxon>Araneoidea</taxon>
        <taxon>Araneidae</taxon>
        <taxon>Araneus</taxon>
    </lineage>
</organism>
<name>A0A4Y2IJ02_ARAVE</name>
<sequence length="69" mass="7550">MKQAGTLNLSGIVLVRDTMEGLIEVGKKNKCESTVTSNAAHQSVFSETDLMDRVHSNSEPSTHQRAVHK</sequence>
<gene>
    <name evidence="2" type="ORF">AVEN_132435_1</name>
</gene>
<accession>A0A4Y2IJ02</accession>
<dbReference type="Proteomes" id="UP000499080">
    <property type="component" value="Unassembled WGS sequence"/>
</dbReference>
<evidence type="ECO:0000313" key="2">
    <source>
        <dbReference type="EMBL" id="GBM76936.1"/>
    </source>
</evidence>
<dbReference type="EMBL" id="BGPR01002653">
    <property type="protein sequence ID" value="GBM76936.1"/>
    <property type="molecule type" value="Genomic_DNA"/>
</dbReference>
<feature type="compositionally biased region" description="Polar residues" evidence="1">
    <location>
        <begin position="36"/>
        <end position="46"/>
    </location>
</feature>
<comment type="caution">
    <text evidence="2">The sequence shown here is derived from an EMBL/GenBank/DDBJ whole genome shotgun (WGS) entry which is preliminary data.</text>
</comment>
<proteinExistence type="predicted"/>
<reference evidence="2 3" key="1">
    <citation type="journal article" date="2019" name="Sci. Rep.">
        <title>Orb-weaving spider Araneus ventricosus genome elucidates the spidroin gene catalogue.</title>
        <authorList>
            <person name="Kono N."/>
            <person name="Nakamura H."/>
            <person name="Ohtoshi R."/>
            <person name="Moran D.A.P."/>
            <person name="Shinohara A."/>
            <person name="Yoshida Y."/>
            <person name="Fujiwara M."/>
            <person name="Mori M."/>
            <person name="Tomita M."/>
            <person name="Arakawa K."/>
        </authorList>
    </citation>
    <scope>NUCLEOTIDE SEQUENCE [LARGE SCALE GENOMIC DNA]</scope>
</reference>
<keyword evidence="3" id="KW-1185">Reference proteome</keyword>
<evidence type="ECO:0000313" key="3">
    <source>
        <dbReference type="Proteomes" id="UP000499080"/>
    </source>
</evidence>
<feature type="compositionally biased region" description="Polar residues" evidence="1">
    <location>
        <begin position="57"/>
        <end position="69"/>
    </location>
</feature>
<protein>
    <submittedName>
        <fullName evidence="2">Uncharacterized protein</fullName>
    </submittedName>
</protein>
<dbReference type="AlphaFoldDB" id="A0A4Y2IJ02"/>